<sequence length="485" mass="52051">MVRMVASLATFVPARSQDAHHSFFQGGMIGRRPRPQIPFVWGSFTPEVVTLSDKIELISDGDGVAVFGEPMTVERFLSSAGVPSKDLQLTTKLRPALNAGSGIAQAGSQIAANSGRWVQLTEESAKALKVGKAMKGSSDGLSRAVATTGKGKITKILEFTKPGTVGSMLTNPAMLAGAAGIMAQFAMQQTMEEITEYLAVIDEKVDDILRAQKDAALAEMIGVGWVVDDAMLRREHVGRVSDVTWSSLHGAAQTIATAQAYALRQLDALAEKMEKKSRVGELTKLSGTAEATVEEWLAVLARCFQLQDGLAVLELDRVLDSSPGDLDRHRAAVRAARQKRRDLISKSTARLLSRMDAAAVGANEQVFFHPIKAGRVVRSGNEVASDIVTFHERLGIEVGRAAVEVKPWREAAIDARDDAVGISERGAKAVGRFSVRTLEGAKAGTEKLAEAATERLPWRRTDAQSPVPTEQHIAVEGAQPENTPS</sequence>
<dbReference type="EMBL" id="JBHLTG010000005">
    <property type="protein sequence ID" value="MFC0680328.1"/>
    <property type="molecule type" value="Genomic_DNA"/>
</dbReference>
<reference evidence="2 3" key="1">
    <citation type="submission" date="2024-09" db="EMBL/GenBank/DDBJ databases">
        <authorList>
            <person name="Sun Q."/>
            <person name="Mori K."/>
        </authorList>
    </citation>
    <scope>NUCLEOTIDE SEQUENCE [LARGE SCALE GENOMIC DNA]</scope>
    <source>
        <strain evidence="2 3">KCTC 23076</strain>
    </source>
</reference>
<keyword evidence="3" id="KW-1185">Reference proteome</keyword>
<dbReference type="RefSeq" id="WP_386671966.1">
    <property type="nucleotide sequence ID" value="NZ_JBHLTG010000005.1"/>
</dbReference>
<comment type="caution">
    <text evidence="2">The sequence shown here is derived from an EMBL/GenBank/DDBJ whole genome shotgun (WGS) entry which is preliminary data.</text>
</comment>
<proteinExistence type="predicted"/>
<name>A0ABV6RTM1_9GAMM</name>
<dbReference type="Proteomes" id="UP001589896">
    <property type="component" value="Unassembled WGS sequence"/>
</dbReference>
<evidence type="ECO:0000256" key="1">
    <source>
        <dbReference type="SAM" id="MobiDB-lite"/>
    </source>
</evidence>
<gene>
    <name evidence="2" type="ORF">ACFFGH_21035</name>
</gene>
<evidence type="ECO:0000313" key="2">
    <source>
        <dbReference type="EMBL" id="MFC0680328.1"/>
    </source>
</evidence>
<organism evidence="2 3">
    <name type="scientific">Lysobacter korlensis</name>
    <dbReference type="NCBI Taxonomy" id="553636"/>
    <lineage>
        <taxon>Bacteria</taxon>
        <taxon>Pseudomonadati</taxon>
        <taxon>Pseudomonadota</taxon>
        <taxon>Gammaproteobacteria</taxon>
        <taxon>Lysobacterales</taxon>
        <taxon>Lysobacteraceae</taxon>
        <taxon>Lysobacter</taxon>
    </lineage>
</organism>
<protein>
    <submittedName>
        <fullName evidence="2">Uncharacterized protein</fullName>
    </submittedName>
</protein>
<feature type="compositionally biased region" description="Basic and acidic residues" evidence="1">
    <location>
        <begin position="448"/>
        <end position="462"/>
    </location>
</feature>
<feature type="region of interest" description="Disordered" evidence="1">
    <location>
        <begin position="448"/>
        <end position="485"/>
    </location>
</feature>
<accession>A0ABV6RTM1</accession>
<evidence type="ECO:0000313" key="3">
    <source>
        <dbReference type="Proteomes" id="UP001589896"/>
    </source>
</evidence>